<name>K5WV80_PHACS</name>
<organism evidence="2 3">
    <name type="scientific">Phanerochaete carnosa (strain HHB-10118-sp)</name>
    <name type="common">White-rot fungus</name>
    <name type="synonym">Peniophora carnosa</name>
    <dbReference type="NCBI Taxonomy" id="650164"/>
    <lineage>
        <taxon>Eukaryota</taxon>
        <taxon>Fungi</taxon>
        <taxon>Dikarya</taxon>
        <taxon>Basidiomycota</taxon>
        <taxon>Agaricomycotina</taxon>
        <taxon>Agaricomycetes</taxon>
        <taxon>Polyporales</taxon>
        <taxon>Phanerochaetaceae</taxon>
        <taxon>Phanerochaete</taxon>
    </lineage>
</organism>
<dbReference type="EMBL" id="JH930473">
    <property type="protein sequence ID" value="EKM54317.1"/>
    <property type="molecule type" value="Genomic_DNA"/>
</dbReference>
<dbReference type="CDD" id="cd21075">
    <property type="entry name" value="DBD_XPA-like"/>
    <property type="match status" value="2"/>
</dbReference>
<dbReference type="InterPro" id="IPR037129">
    <property type="entry name" value="XPA_sf"/>
</dbReference>
<dbReference type="OrthoDB" id="3058642at2759"/>
<proteinExistence type="predicted"/>
<gene>
    <name evidence="2" type="ORF">PHACADRAFT_210127</name>
</gene>
<evidence type="ECO:0000313" key="2">
    <source>
        <dbReference type="EMBL" id="EKM54317.1"/>
    </source>
</evidence>
<reference evidence="2 3" key="1">
    <citation type="journal article" date="2012" name="BMC Genomics">
        <title>Comparative genomics of the white-rot fungi, Phanerochaete carnosa and P. chrysosporium, to elucidate the genetic basis of the distinct wood types they colonize.</title>
        <authorList>
            <person name="Suzuki H."/>
            <person name="MacDonald J."/>
            <person name="Syed K."/>
            <person name="Salamov A."/>
            <person name="Hori C."/>
            <person name="Aerts A."/>
            <person name="Henrissat B."/>
            <person name="Wiebenga A."/>
            <person name="vanKuyk P.A."/>
            <person name="Barry K."/>
            <person name="Lindquist E."/>
            <person name="LaButti K."/>
            <person name="Lapidus A."/>
            <person name="Lucas S."/>
            <person name="Coutinho P."/>
            <person name="Gong Y."/>
            <person name="Samejima M."/>
            <person name="Mahadevan R."/>
            <person name="Abou-Zaid M."/>
            <person name="de Vries R.P."/>
            <person name="Igarashi K."/>
            <person name="Yadav J.S."/>
            <person name="Grigoriev I.V."/>
            <person name="Master E.R."/>
        </authorList>
    </citation>
    <scope>NUCLEOTIDE SEQUENCE [LARGE SCALE GENOMIC DNA]</scope>
    <source>
        <strain evidence="2 3">HHB-10118-sp</strain>
    </source>
</reference>
<protein>
    <submittedName>
        <fullName evidence="2">Uncharacterized protein</fullName>
    </submittedName>
</protein>
<accession>K5WV80</accession>
<dbReference type="KEGG" id="pco:PHACADRAFT_210127"/>
<sequence length="677" mass="77807">MITLVEMPKDSPKKSTPRSPTKSPRKLKQIAAATDESTWRASTIGAGTTINKSSALSLYRLKEQDLAGLRRETSQAVVIINGEKKPKPMFLYNERDVERQAWKKHGGPEAFESYLNKLKERFYAKPENRHKFFSAPSAYSTATVGIFSLPPAPKLLDPDDEWVVTPGLINIKPQFPRWLWRACNKKLDKIGDSEFNFEYHGLKKQQREKALRTALATLVPKYPPRPDSLLPSSPSVDKLRDVLSRTPKSSDDEDMESWEDGPTGDTDYYWSDRYLEQLFQALIDVIEEHGIEGWENVRWEYASCLDGLCYNDREDEWRDSAFAWLCGWLQHVPNALTTRRCGYSEIGRRYNNMLPRLAIGRGDSVKEARKKVLKKTPYSPPKSPRKARRTAAATDESTWRASRVRIHKKDCCFEAVQAEQDLASIPFEKAETITVINGQNVIKPMFLYNERAVERQAWRKHGGPEAFEAYLDKLKDRFHAKPKNAGGIFPAPDACSTDSVFLYSSPRTDKLLDPDDEWVVTPGPLRMKPRFPEWLWHVYNEALDKVGDEDFVFDLNRRRREEAMRGALITLVPKYPSRPDSLLPSSPSVDRLREVLYRAPKDNSKDMRSWMDGSTGDIIYYWSDRYTEQLFEALVDVIEEHDIEGWESARWEVYDKASVSLGCSFPRLADDIGVTVR</sequence>
<feature type="region of interest" description="Disordered" evidence="1">
    <location>
        <begin position="373"/>
        <end position="395"/>
    </location>
</feature>
<evidence type="ECO:0000256" key="1">
    <source>
        <dbReference type="SAM" id="MobiDB-lite"/>
    </source>
</evidence>
<dbReference type="RefSeq" id="XP_007397015.1">
    <property type="nucleotide sequence ID" value="XM_007396953.1"/>
</dbReference>
<dbReference type="InParanoid" id="K5WV80"/>
<dbReference type="HOGENOM" id="CLU_406018_0_0_1"/>
<dbReference type="Proteomes" id="UP000008370">
    <property type="component" value="Unassembled WGS sequence"/>
</dbReference>
<keyword evidence="3" id="KW-1185">Reference proteome</keyword>
<feature type="region of interest" description="Disordered" evidence="1">
    <location>
        <begin position="1"/>
        <end position="34"/>
    </location>
</feature>
<feature type="region of interest" description="Disordered" evidence="1">
    <location>
        <begin position="241"/>
        <end position="262"/>
    </location>
</feature>
<dbReference type="AlphaFoldDB" id="K5WV80"/>
<evidence type="ECO:0000313" key="3">
    <source>
        <dbReference type="Proteomes" id="UP000008370"/>
    </source>
</evidence>
<dbReference type="GeneID" id="18912933"/>
<dbReference type="Gene3D" id="3.90.530.10">
    <property type="entry name" value="XPA C-terminal domain"/>
    <property type="match status" value="1"/>
</dbReference>